<dbReference type="AlphaFoldDB" id="A0A2T4JRJ4"/>
<dbReference type="InterPro" id="IPR029060">
    <property type="entry name" value="PIN-like_dom_sf"/>
</dbReference>
<comment type="caution">
    <text evidence="2">The sequence shown here is derived from an EMBL/GenBank/DDBJ whole genome shotgun (WGS) entry which is preliminary data.</text>
</comment>
<dbReference type="Proteomes" id="UP000241010">
    <property type="component" value="Unassembled WGS sequence"/>
</dbReference>
<dbReference type="OrthoDB" id="211933at2"/>
<keyword evidence="3" id="KW-1185">Reference proteome</keyword>
<dbReference type="Pfam" id="PF13470">
    <property type="entry name" value="PIN_3"/>
    <property type="match status" value="1"/>
</dbReference>
<name>A0A2T4JRJ4_9RHOB</name>
<evidence type="ECO:0000313" key="2">
    <source>
        <dbReference type="EMBL" id="PTE20541.1"/>
    </source>
</evidence>
<dbReference type="NCBIfam" id="NF046100">
    <property type="entry name" value="RSP_2648_fam_PIN"/>
    <property type="match status" value="1"/>
</dbReference>
<dbReference type="InterPro" id="IPR002716">
    <property type="entry name" value="PIN_dom"/>
</dbReference>
<evidence type="ECO:0000259" key="1">
    <source>
        <dbReference type="Pfam" id="PF13470"/>
    </source>
</evidence>
<reference evidence="2 3" key="1">
    <citation type="submission" date="2018-03" db="EMBL/GenBank/DDBJ databases">
        <title>Cereibacter changlensis.</title>
        <authorList>
            <person name="Meyer T.E."/>
            <person name="Miller S."/>
            <person name="Lodha T."/>
            <person name="Gandham S."/>
            <person name="Chintalapati S."/>
            <person name="Chintalapati V.R."/>
        </authorList>
    </citation>
    <scope>NUCLEOTIDE SEQUENCE [LARGE SCALE GENOMIC DNA]</scope>
    <source>
        <strain evidence="2 3">JA139</strain>
    </source>
</reference>
<organism evidence="2 3">
    <name type="scientific">Cereibacter changlensis JA139</name>
    <dbReference type="NCBI Taxonomy" id="1188249"/>
    <lineage>
        <taxon>Bacteria</taxon>
        <taxon>Pseudomonadati</taxon>
        <taxon>Pseudomonadota</taxon>
        <taxon>Alphaproteobacteria</taxon>
        <taxon>Rhodobacterales</taxon>
        <taxon>Paracoccaceae</taxon>
        <taxon>Cereibacter</taxon>
    </lineage>
</organism>
<dbReference type="SUPFAM" id="SSF88723">
    <property type="entry name" value="PIN domain-like"/>
    <property type="match status" value="1"/>
</dbReference>
<accession>A0A2T4JRJ4</accession>
<proteinExistence type="predicted"/>
<protein>
    <submittedName>
        <fullName evidence="2">PIN domain-containing protein</fullName>
    </submittedName>
</protein>
<evidence type="ECO:0000313" key="3">
    <source>
        <dbReference type="Proteomes" id="UP000241010"/>
    </source>
</evidence>
<feature type="domain" description="PIN" evidence="1">
    <location>
        <begin position="2"/>
        <end position="108"/>
    </location>
</feature>
<dbReference type="RefSeq" id="WP_107665045.1">
    <property type="nucleotide sequence ID" value="NZ_PZKG01000098.1"/>
</dbReference>
<gene>
    <name evidence="2" type="ORF">C5F48_16900</name>
</gene>
<dbReference type="EMBL" id="PZKG01000098">
    <property type="protein sequence ID" value="PTE20541.1"/>
    <property type="molecule type" value="Genomic_DNA"/>
</dbReference>
<sequence>MRLVLDACVLYPTVLREILIGAARAGLYTPLWSERILEEWARATRKLGPLAEIEARGAIALLRDGFPQALVHPRAGFESRLHLPDENDIHVLATAIAGSADAILTFNSADFPRHSLAAEGLERREPDGFLWELWSFHPEAVSAIVTAVHAEAERISGQPLSLKALLKRAKLPRLAKALQA</sequence>